<dbReference type="SUPFAM" id="SSF90002">
    <property type="entry name" value="Hypothetical protein YjiA, C-terminal domain"/>
    <property type="match status" value="1"/>
</dbReference>
<feature type="compositionally biased region" description="Low complexity" evidence="1">
    <location>
        <begin position="163"/>
        <end position="181"/>
    </location>
</feature>
<feature type="compositionally biased region" description="Acidic residues" evidence="1">
    <location>
        <begin position="564"/>
        <end position="598"/>
    </location>
</feature>
<sequence length="609" mass="65447">MLSRTVARAAAASGPPALAAQPGRAATTPRRPQAAAQQSAPARDASTHDELHDASQNDDNDNDNGGDDDLLPVTVLSGFLGAGKTTLLSHILANTEGLRVAVLVNDMAAVNIDEALIAEKVHVAGEQLVALSNGCICCSIREDLVREIRRLAEAEVEDPEPDGSSGSSSRSRSSNSSIGSSNEKKRRRRRFDLLVVESTGISVPLPVAATFEFEDEGGGSLGQVARLDTLVTVVDAERFVSSVLAAESLAEKGLAADEHDDRTVADLLVEQVEFADVLVLNKTDLVSGPQAEQLEALLRRLNASAKILRTSRGRVAASEVLNTRRFDLGAAQQSAGWVALLNEHEAERLAAAEAAAAASTSTSTSSSDEDGAAHASSSGHHHHHHHHHHHDHDHDHDHHHHDSGRMTEAEKYGIRSFVYWARRPFHPQRLLEGALSRTWEGVLRTKGFFWLATRHDVMGIWQSAGGAWQSEPGARWACLLQDEAAAASITSSSAAAAEQDTSGWDPVWGDRCQQLVWIGVAPMDEGALRAMLDGCLLTDEEMALGPERWAAELEDPLPPWDVEGGGEVEEGEEMEEGEWEEMEAEGEEEGEEVQEEEAVASGKPGKGRS</sequence>
<dbReference type="Pfam" id="PF02492">
    <property type="entry name" value="cobW"/>
    <property type="match status" value="1"/>
</dbReference>
<dbReference type="InterPro" id="IPR051927">
    <property type="entry name" value="Zn_Chap_cDPG_Synth"/>
</dbReference>
<dbReference type="OrthoDB" id="272672at2759"/>
<dbReference type="PANTHER" id="PTHR43603:SF1">
    <property type="entry name" value="ZINC-REGULATED GTPASE METALLOPROTEIN ACTIVATOR 1"/>
    <property type="match status" value="1"/>
</dbReference>
<feature type="region of interest" description="Disordered" evidence="1">
    <location>
        <begin position="352"/>
        <end position="407"/>
    </location>
</feature>
<dbReference type="Pfam" id="PF07683">
    <property type="entry name" value="CobW_C"/>
    <property type="match status" value="1"/>
</dbReference>
<organism evidence="3 4">
    <name type="scientific">Chlamydomonas incerta</name>
    <dbReference type="NCBI Taxonomy" id="51695"/>
    <lineage>
        <taxon>Eukaryota</taxon>
        <taxon>Viridiplantae</taxon>
        <taxon>Chlorophyta</taxon>
        <taxon>core chlorophytes</taxon>
        <taxon>Chlorophyceae</taxon>
        <taxon>CS clade</taxon>
        <taxon>Chlamydomonadales</taxon>
        <taxon>Chlamydomonadaceae</taxon>
        <taxon>Chlamydomonas</taxon>
    </lineage>
</organism>
<protein>
    <recommendedName>
        <fullName evidence="2">CobW C-terminal domain-containing protein</fullName>
    </recommendedName>
</protein>
<name>A0A835SIF5_CHLIN</name>
<evidence type="ECO:0000259" key="2">
    <source>
        <dbReference type="SMART" id="SM00833"/>
    </source>
</evidence>
<dbReference type="Gene3D" id="3.40.50.300">
    <property type="entry name" value="P-loop containing nucleotide triphosphate hydrolases"/>
    <property type="match status" value="1"/>
</dbReference>
<dbReference type="PANTHER" id="PTHR43603">
    <property type="entry name" value="COBW DOMAIN-CONTAINING PROTEIN DDB_G0274527"/>
    <property type="match status" value="1"/>
</dbReference>
<feature type="region of interest" description="Disordered" evidence="1">
    <location>
        <begin position="1"/>
        <end position="69"/>
    </location>
</feature>
<reference evidence="3" key="1">
    <citation type="journal article" date="2020" name="bioRxiv">
        <title>Comparative genomics of Chlamydomonas.</title>
        <authorList>
            <person name="Craig R.J."/>
            <person name="Hasan A.R."/>
            <person name="Ness R.W."/>
            <person name="Keightley P.D."/>
        </authorList>
    </citation>
    <scope>NUCLEOTIDE SEQUENCE</scope>
    <source>
        <strain evidence="3">SAG 7.73</strain>
    </source>
</reference>
<dbReference type="SUPFAM" id="SSF52540">
    <property type="entry name" value="P-loop containing nucleoside triphosphate hydrolases"/>
    <property type="match status" value="1"/>
</dbReference>
<feature type="compositionally biased region" description="Acidic residues" evidence="1">
    <location>
        <begin position="56"/>
        <end position="69"/>
    </location>
</feature>
<feature type="compositionally biased region" description="Low complexity" evidence="1">
    <location>
        <begin position="352"/>
        <end position="366"/>
    </location>
</feature>
<dbReference type="AlphaFoldDB" id="A0A835SIF5"/>
<comment type="caution">
    <text evidence="3">The sequence shown here is derived from an EMBL/GenBank/DDBJ whole genome shotgun (WGS) entry which is preliminary data.</text>
</comment>
<feature type="compositionally biased region" description="Basic and acidic residues" evidence="1">
    <location>
        <begin position="45"/>
        <end position="55"/>
    </location>
</feature>
<dbReference type="InterPro" id="IPR011629">
    <property type="entry name" value="CobW-like_C"/>
</dbReference>
<feature type="region of interest" description="Disordered" evidence="1">
    <location>
        <begin position="555"/>
        <end position="609"/>
    </location>
</feature>
<keyword evidence="4" id="KW-1185">Reference proteome</keyword>
<dbReference type="SMART" id="SM00833">
    <property type="entry name" value="CobW_C"/>
    <property type="match status" value="1"/>
</dbReference>
<gene>
    <name evidence="3" type="ORF">HXX76_015602</name>
</gene>
<dbReference type="EMBL" id="JAEHOC010000088">
    <property type="protein sequence ID" value="KAG2423004.1"/>
    <property type="molecule type" value="Genomic_DNA"/>
</dbReference>
<dbReference type="InterPro" id="IPR003495">
    <property type="entry name" value="CobW/HypB/UreG_nucleotide-bd"/>
</dbReference>
<dbReference type="InterPro" id="IPR027417">
    <property type="entry name" value="P-loop_NTPase"/>
</dbReference>
<proteinExistence type="predicted"/>
<dbReference type="CDD" id="cd03112">
    <property type="entry name" value="CobW-like"/>
    <property type="match status" value="1"/>
</dbReference>
<evidence type="ECO:0000313" key="3">
    <source>
        <dbReference type="EMBL" id="KAG2423004.1"/>
    </source>
</evidence>
<evidence type="ECO:0000313" key="4">
    <source>
        <dbReference type="Proteomes" id="UP000650467"/>
    </source>
</evidence>
<evidence type="ECO:0000256" key="1">
    <source>
        <dbReference type="SAM" id="MobiDB-lite"/>
    </source>
</evidence>
<accession>A0A835SIF5</accession>
<feature type="region of interest" description="Disordered" evidence="1">
    <location>
        <begin position="155"/>
        <end position="185"/>
    </location>
</feature>
<dbReference type="Proteomes" id="UP000650467">
    <property type="component" value="Unassembled WGS sequence"/>
</dbReference>
<feature type="compositionally biased region" description="Basic residues" evidence="1">
    <location>
        <begin position="379"/>
        <end position="402"/>
    </location>
</feature>
<feature type="compositionally biased region" description="Low complexity" evidence="1">
    <location>
        <begin position="7"/>
        <end position="44"/>
    </location>
</feature>
<feature type="domain" description="CobW C-terminal" evidence="2">
    <location>
        <begin position="414"/>
        <end position="536"/>
    </location>
</feature>